<feature type="domain" description="CBS" evidence="13">
    <location>
        <begin position="597"/>
        <end position="654"/>
    </location>
</feature>
<comment type="subunit">
    <text evidence="8">AMPK is a heterotrimer of an alpha catalytic subunit (PRKAA1 or PRKAA2), a beta (PRKAB1 or PRKAB2) and a gamma non-catalytic subunits (PRKAG1, PRKAG2 or PRKAG3). Interacts with FNIP1 and FNIP2.</text>
</comment>
<dbReference type="InterPro" id="IPR000157">
    <property type="entry name" value="TIR_dom"/>
</dbReference>
<dbReference type="InterPro" id="IPR046342">
    <property type="entry name" value="CBS_dom_sf"/>
</dbReference>
<evidence type="ECO:0000256" key="2">
    <source>
        <dbReference type="ARBA" id="ARBA00006750"/>
    </source>
</evidence>
<evidence type="ECO:0000256" key="9">
    <source>
        <dbReference type="PROSITE-ProRule" id="PRU00703"/>
    </source>
</evidence>
<feature type="transmembrane region" description="Helical" evidence="11">
    <location>
        <begin position="358"/>
        <end position="379"/>
    </location>
</feature>
<comment type="caution">
    <text evidence="14">The sequence shown here is derived from an EMBL/GenBank/DDBJ whole genome shotgun (WGS) entry which is preliminary data.</text>
</comment>
<evidence type="ECO:0000256" key="8">
    <source>
        <dbReference type="ARBA" id="ARBA00025878"/>
    </source>
</evidence>
<dbReference type="InterPro" id="IPR022764">
    <property type="entry name" value="Peptidase_S54_rhomboid_dom"/>
</dbReference>
<feature type="transmembrane region" description="Helical" evidence="11">
    <location>
        <begin position="250"/>
        <end position="268"/>
    </location>
</feature>
<dbReference type="CDD" id="cd04641">
    <property type="entry name" value="CBS_euAMPK_gamma-like_repeat2"/>
    <property type="match status" value="1"/>
</dbReference>
<feature type="transmembrane region" description="Helical" evidence="11">
    <location>
        <begin position="452"/>
        <end position="474"/>
    </location>
</feature>
<evidence type="ECO:0000256" key="6">
    <source>
        <dbReference type="ARBA" id="ARBA00023122"/>
    </source>
</evidence>
<keyword evidence="14" id="KW-0808">Transferase</keyword>
<dbReference type="PROSITE" id="PS50104">
    <property type="entry name" value="TIR"/>
    <property type="match status" value="1"/>
</dbReference>
<protein>
    <submittedName>
        <fullName evidence="14">5'-AMP-activated protein kinase subunit gamma-1</fullName>
    </submittedName>
</protein>
<dbReference type="SMART" id="SM00116">
    <property type="entry name" value="CBS"/>
    <property type="match status" value="4"/>
</dbReference>
<accession>A0ABQ7S8H6</accession>
<evidence type="ECO:0000256" key="5">
    <source>
        <dbReference type="ARBA" id="ARBA00022989"/>
    </source>
</evidence>
<keyword evidence="7 11" id="KW-0472">Membrane</keyword>
<comment type="subcellular location">
    <subcellularLocation>
        <location evidence="1">Membrane</location>
        <topology evidence="1">Multi-pass membrane protein</topology>
    </subcellularLocation>
</comment>
<feature type="non-terminal residue" evidence="14">
    <location>
        <position position="1"/>
    </location>
</feature>
<feature type="domain" description="CBS" evidence="13">
    <location>
        <begin position="825"/>
        <end position="882"/>
    </location>
</feature>
<evidence type="ECO:0000256" key="11">
    <source>
        <dbReference type="SAM" id="Phobius"/>
    </source>
</evidence>
<feature type="domain" description="CBS" evidence="13">
    <location>
        <begin position="750"/>
        <end position="813"/>
    </location>
</feature>
<evidence type="ECO:0000256" key="1">
    <source>
        <dbReference type="ARBA" id="ARBA00004141"/>
    </source>
</evidence>
<dbReference type="Gene3D" id="1.20.1540.10">
    <property type="entry name" value="Rhomboid-like"/>
    <property type="match status" value="1"/>
</dbReference>
<dbReference type="Pfam" id="PF01694">
    <property type="entry name" value="Rhomboid"/>
    <property type="match status" value="1"/>
</dbReference>
<organism evidence="14 15">
    <name type="scientific">Fragariocoptes setiger</name>
    <dbReference type="NCBI Taxonomy" id="1670756"/>
    <lineage>
        <taxon>Eukaryota</taxon>
        <taxon>Metazoa</taxon>
        <taxon>Ecdysozoa</taxon>
        <taxon>Arthropoda</taxon>
        <taxon>Chelicerata</taxon>
        <taxon>Arachnida</taxon>
        <taxon>Acari</taxon>
        <taxon>Acariformes</taxon>
        <taxon>Trombidiformes</taxon>
        <taxon>Prostigmata</taxon>
        <taxon>Eupodina</taxon>
        <taxon>Eriophyoidea</taxon>
        <taxon>Phytoptidae</taxon>
        <taxon>Fragariocoptes</taxon>
    </lineage>
</organism>
<keyword evidence="4" id="KW-0677">Repeat</keyword>
<dbReference type="GO" id="GO:0016301">
    <property type="term" value="F:kinase activity"/>
    <property type="evidence" value="ECO:0007669"/>
    <property type="project" value="UniProtKB-KW"/>
</dbReference>
<feature type="region of interest" description="Disordered" evidence="10">
    <location>
        <begin position="523"/>
        <end position="545"/>
    </location>
</feature>
<dbReference type="SMART" id="SM00255">
    <property type="entry name" value="TIR"/>
    <property type="match status" value="1"/>
</dbReference>
<dbReference type="InterPro" id="IPR050511">
    <property type="entry name" value="AMPK_gamma/SDS23_families"/>
</dbReference>
<dbReference type="InterPro" id="IPR000644">
    <property type="entry name" value="CBS_dom"/>
</dbReference>
<keyword evidence="15" id="KW-1185">Reference proteome</keyword>
<dbReference type="SUPFAM" id="SSF52200">
    <property type="entry name" value="Toll/Interleukin receptor TIR domain"/>
    <property type="match status" value="1"/>
</dbReference>
<feature type="transmembrane region" description="Helical" evidence="11">
    <location>
        <begin position="422"/>
        <end position="440"/>
    </location>
</feature>
<gene>
    <name evidence="14" type="primary">PRKAG1</name>
    <name evidence="14" type="ORF">GZH46_01733</name>
</gene>
<feature type="transmembrane region" description="Helical" evidence="11">
    <location>
        <begin position="331"/>
        <end position="352"/>
    </location>
</feature>
<comment type="similarity">
    <text evidence="2">Belongs to the 5'-AMP-activated protein kinase gamma subunit family.</text>
</comment>
<evidence type="ECO:0000256" key="7">
    <source>
        <dbReference type="ARBA" id="ARBA00023136"/>
    </source>
</evidence>
<feature type="compositionally biased region" description="Polar residues" evidence="10">
    <location>
        <begin position="535"/>
        <end position="545"/>
    </location>
</feature>
<dbReference type="SUPFAM" id="SSF144091">
    <property type="entry name" value="Rhomboid-like"/>
    <property type="match status" value="1"/>
</dbReference>
<dbReference type="Pfam" id="PF00571">
    <property type="entry name" value="CBS"/>
    <property type="match status" value="3"/>
</dbReference>
<dbReference type="EMBL" id="JAIFTH010000356">
    <property type="protein sequence ID" value="KAG9509739.1"/>
    <property type="molecule type" value="Genomic_DNA"/>
</dbReference>
<feature type="transmembrane region" description="Helical" evidence="11">
    <location>
        <begin position="299"/>
        <end position="324"/>
    </location>
</feature>
<keyword evidence="3 11" id="KW-0812">Transmembrane</keyword>
<evidence type="ECO:0000259" key="12">
    <source>
        <dbReference type="PROSITE" id="PS50104"/>
    </source>
</evidence>
<name>A0ABQ7S8H6_9ACAR</name>
<keyword evidence="14" id="KW-0418">Kinase</keyword>
<feature type="transmembrane region" description="Helical" evidence="11">
    <location>
        <begin position="391"/>
        <end position="410"/>
    </location>
</feature>
<keyword evidence="5 11" id="KW-1133">Transmembrane helix</keyword>
<dbReference type="PANTHER" id="PTHR13780:SF35">
    <property type="entry name" value="LD22662P"/>
    <property type="match status" value="1"/>
</dbReference>
<reference evidence="14 15" key="1">
    <citation type="submission" date="2020-10" db="EMBL/GenBank/DDBJ databases">
        <authorList>
            <person name="Klimov P.B."/>
            <person name="Dyachkov S.M."/>
            <person name="Chetverikov P.E."/>
        </authorList>
    </citation>
    <scope>NUCLEOTIDE SEQUENCE [LARGE SCALE GENOMIC DNA]</scope>
    <source>
        <strain evidence="14">BMOC 18-1129-001#AD2665</strain>
        <tissue evidence="14">Entire mites</tissue>
    </source>
</reference>
<evidence type="ECO:0000313" key="14">
    <source>
        <dbReference type="EMBL" id="KAG9509739.1"/>
    </source>
</evidence>
<feature type="domain" description="TIR" evidence="12">
    <location>
        <begin position="1"/>
        <end position="131"/>
    </location>
</feature>
<evidence type="ECO:0000256" key="10">
    <source>
        <dbReference type="SAM" id="MobiDB-lite"/>
    </source>
</evidence>
<dbReference type="SUPFAM" id="SSF54631">
    <property type="entry name" value="CBS-domain pair"/>
    <property type="match status" value="2"/>
</dbReference>
<evidence type="ECO:0000256" key="4">
    <source>
        <dbReference type="ARBA" id="ARBA00022737"/>
    </source>
</evidence>
<evidence type="ECO:0000256" key="3">
    <source>
        <dbReference type="ARBA" id="ARBA00022692"/>
    </source>
</evidence>
<dbReference type="PANTHER" id="PTHR13780">
    <property type="entry name" value="AMP-ACTIVATED PROTEIN KINASE, GAMMA REGULATORY SUBUNIT"/>
    <property type="match status" value="1"/>
</dbReference>
<dbReference type="Proteomes" id="UP000825002">
    <property type="component" value="Unassembled WGS sequence"/>
</dbReference>
<dbReference type="Gene3D" id="3.40.50.10140">
    <property type="entry name" value="Toll/interleukin-1 receptor homology (TIR) domain"/>
    <property type="match status" value="1"/>
</dbReference>
<feature type="domain" description="CBS" evidence="13">
    <location>
        <begin position="676"/>
        <end position="735"/>
    </location>
</feature>
<proteinExistence type="inferred from homology"/>
<dbReference type="InterPro" id="IPR035897">
    <property type="entry name" value="Toll_tir_struct_dom_sf"/>
</dbReference>
<feature type="non-terminal residue" evidence="14">
    <location>
        <position position="902"/>
    </location>
</feature>
<dbReference type="InterPro" id="IPR035952">
    <property type="entry name" value="Rhomboid-like_sf"/>
</dbReference>
<dbReference type="Pfam" id="PF13676">
    <property type="entry name" value="TIR_2"/>
    <property type="match status" value="1"/>
</dbReference>
<evidence type="ECO:0000313" key="15">
    <source>
        <dbReference type="Proteomes" id="UP000825002"/>
    </source>
</evidence>
<evidence type="ECO:0000259" key="13">
    <source>
        <dbReference type="PROSITE" id="PS51371"/>
    </source>
</evidence>
<dbReference type="CDD" id="cd04618">
    <property type="entry name" value="CBS_euAMPK_gamma-like_repeat1"/>
    <property type="match status" value="1"/>
</dbReference>
<keyword evidence="6 9" id="KW-0129">CBS domain</keyword>
<dbReference type="Gene3D" id="3.10.580.10">
    <property type="entry name" value="CBS-domain"/>
    <property type="match status" value="2"/>
</dbReference>
<sequence length="902" mass="102581">HDYDAFVCYADDDYEFVAHLIEFLEQHDIRIATREHLLPGHLEYDALTQLIDRRCRRMLIILSPQFLNSNQCDFLAKFAASIGYEQRTLKLIPVIYQHCNELPAIIRQLSKVDLSQSRGYEWALRKLIVAIKSVDQILAPTNNYPPSSNNIEYNQHNNNISMMIENAQTNESHNRGAFNDSEGHRITQQNKTEQDSAITPVTGNTQTIYTKQPNGFESVVLMPGKKDIQRSKPSLSQRIRYLDYYKTPPFFMAIISLVQLAIFVRYGFLADEPLSLTGPVPFRSALIYNPYRRYEFWRYVTYMFIHAGVIHIFFNIVVQLCIGVPLEMVHGFFRIFVIYIAGVVGGALGNSITDPGTFLAGASGGCHALIAAHLSNVIINWSEMDYRWFRLISLLTFAGTDTGTAVYERYFKEGQSDQRTSYSGHLAGAVSGLLLGLVCLRNLRVHRWERVLGYVASMVFIFLLAFAILFNVLFADHFPIPDYRETVWSASPFKRSISPRLLMSATLKQARTQLLRVPDLTKRDSSYPSHMMGSRQRSYSSSTNAGPVHKGVLELIRGQRSHSIPNSFGSSSSFQENINQIYVRFFKKYHCYDLVPISAKLVVFDTQLLVKKAFHALINNGCRAAPLWDSAAQEFVGMLSITDFINIIRTYHKSPTIKIEDVEDQKIEVWRKLLNKSPKPLVSIGPDACLLDAILTLTKNKVHRLPIIDPETGNVLYILTHKRILKFLFLFYHELPQPSFLFRTLRELKVGSYDNICTTTRNSLVITALDKFIERRVSALPVVDEKTGKVVDIFAKYDAINMAAEKTYNNLSLTVGRAIERHSDYFEGVVKCKLDETLGTIIHRIVKAEVHRIVVVDDDDKVTGIVSLSDILTFLAIRPLESKDVHLAEEPFEGLADDEPFS</sequence>
<dbReference type="PROSITE" id="PS51371">
    <property type="entry name" value="CBS"/>
    <property type="match status" value="4"/>
</dbReference>